<dbReference type="RefSeq" id="WP_200348311.1">
    <property type="nucleotide sequence ID" value="NZ_NRSJ01000053.1"/>
</dbReference>
<accession>A0AAJ0XCG0</accession>
<comment type="caution">
    <text evidence="1">The sequence shown here is derived from an EMBL/GenBank/DDBJ whole genome shotgun (WGS) entry which is preliminary data.</text>
</comment>
<name>A0AAJ0XCG0_9GAMM</name>
<reference evidence="1" key="2">
    <citation type="journal article" date="2020" name="Microorganisms">
        <title>Osmotic Adaptation and Compatible Solute Biosynthesis of Phototrophic Bacteria as Revealed from Genome Analyses.</title>
        <authorList>
            <person name="Imhoff J.F."/>
            <person name="Rahn T."/>
            <person name="Kunzel S."/>
            <person name="Keller A."/>
            <person name="Neulinger S.C."/>
        </authorList>
    </citation>
    <scope>NUCLEOTIDE SEQUENCE</scope>
    <source>
        <strain evidence="1">DSM 11080</strain>
    </source>
</reference>
<reference evidence="1" key="1">
    <citation type="submission" date="2017-08" db="EMBL/GenBank/DDBJ databases">
        <authorList>
            <person name="Imhoff J.F."/>
            <person name="Rahn T."/>
            <person name="Kuenzel S."/>
            <person name="Neulinger S.C."/>
        </authorList>
    </citation>
    <scope>NUCLEOTIDE SEQUENCE</scope>
    <source>
        <strain evidence="1">DSM 11080</strain>
    </source>
</reference>
<keyword evidence="2" id="KW-1185">Reference proteome</keyword>
<dbReference type="Proteomes" id="UP001296776">
    <property type="component" value="Unassembled WGS sequence"/>
</dbReference>
<dbReference type="EMBL" id="NRSJ01000053">
    <property type="protein sequence ID" value="MBK1706837.1"/>
    <property type="molecule type" value="Genomic_DNA"/>
</dbReference>
<evidence type="ECO:0000313" key="1">
    <source>
        <dbReference type="EMBL" id="MBK1706837.1"/>
    </source>
</evidence>
<proteinExistence type="predicted"/>
<evidence type="ECO:0000313" key="2">
    <source>
        <dbReference type="Proteomes" id="UP001296776"/>
    </source>
</evidence>
<organism evidence="1 2">
    <name type="scientific">Halochromatium glycolicum</name>
    <dbReference type="NCBI Taxonomy" id="85075"/>
    <lineage>
        <taxon>Bacteria</taxon>
        <taxon>Pseudomonadati</taxon>
        <taxon>Pseudomonadota</taxon>
        <taxon>Gammaproteobacteria</taxon>
        <taxon>Chromatiales</taxon>
        <taxon>Chromatiaceae</taxon>
        <taxon>Halochromatium</taxon>
    </lineage>
</organism>
<protein>
    <submittedName>
        <fullName evidence="1">Uncharacterized protein</fullName>
    </submittedName>
</protein>
<gene>
    <name evidence="1" type="ORF">CKO40_20410</name>
</gene>
<sequence>MRILIYLPVIHTAEDLGGLTGAVAEVAADRVTATAAGRGAGDAAQQKRAQGEAARQERIKQVWDQIEKVITALPVGSSGWRLYQDGLPICGREAAIVDELAAGGSRNHQLLQQLIGHGAELMGTEPPDLLVEEYLLQKEKLNASGPEQSTLLMASVDLLNRRDAAIGERINQTLQDGEVGILFIGLLHDVETYLNPDIKLRYPIGKPGAIRSHVTLK</sequence>
<dbReference type="AlphaFoldDB" id="A0AAJ0XCG0"/>